<protein>
    <submittedName>
        <fullName evidence="2">Uncharacterized protein</fullName>
    </submittedName>
</protein>
<organism evidence="2 3">
    <name type="scientific">Bugula neritina</name>
    <name type="common">Brown bryozoan</name>
    <name type="synonym">Sertularia neritina</name>
    <dbReference type="NCBI Taxonomy" id="10212"/>
    <lineage>
        <taxon>Eukaryota</taxon>
        <taxon>Metazoa</taxon>
        <taxon>Spiralia</taxon>
        <taxon>Lophotrochozoa</taxon>
        <taxon>Bryozoa</taxon>
        <taxon>Gymnolaemata</taxon>
        <taxon>Cheilostomatida</taxon>
        <taxon>Flustrina</taxon>
        <taxon>Buguloidea</taxon>
        <taxon>Bugulidae</taxon>
        <taxon>Bugula</taxon>
    </lineage>
</organism>
<keyword evidence="3" id="KW-1185">Reference proteome</keyword>
<evidence type="ECO:0000313" key="2">
    <source>
        <dbReference type="EMBL" id="KAF6030085.1"/>
    </source>
</evidence>
<reference evidence="2" key="1">
    <citation type="submission" date="2020-06" db="EMBL/GenBank/DDBJ databases">
        <title>Draft genome of Bugula neritina, a colonial animal packing powerful symbionts and potential medicines.</title>
        <authorList>
            <person name="Rayko M."/>
        </authorList>
    </citation>
    <scope>NUCLEOTIDE SEQUENCE [LARGE SCALE GENOMIC DNA]</scope>
    <source>
        <strain evidence="2">Kwan_BN1</strain>
    </source>
</reference>
<comment type="caution">
    <text evidence="2">The sequence shown here is derived from an EMBL/GenBank/DDBJ whole genome shotgun (WGS) entry which is preliminary data.</text>
</comment>
<name>A0A7J7JW55_BUGNE</name>
<gene>
    <name evidence="2" type="ORF">EB796_011606</name>
</gene>
<evidence type="ECO:0000313" key="3">
    <source>
        <dbReference type="Proteomes" id="UP000593567"/>
    </source>
</evidence>
<proteinExistence type="predicted"/>
<dbReference type="Proteomes" id="UP000593567">
    <property type="component" value="Unassembled WGS sequence"/>
</dbReference>
<dbReference type="EMBL" id="VXIV02001758">
    <property type="protein sequence ID" value="KAF6030085.1"/>
    <property type="molecule type" value="Genomic_DNA"/>
</dbReference>
<sequence length="137" mass="14980">MAGPLPRAKGPVSTFHTLRSSSSRPPSPIQRLDLAKGSRSSSHSQEAEKPGKKKRHSIPSPTPSSSSTICDLEQRIHRLEGKLSQLTPQLLAVITELASVKDSLARQKQRALSLYARQITCVLRVNCSSGHQSRCLF</sequence>
<accession>A0A7J7JW55</accession>
<dbReference type="AlphaFoldDB" id="A0A7J7JW55"/>
<evidence type="ECO:0000256" key="1">
    <source>
        <dbReference type="SAM" id="MobiDB-lite"/>
    </source>
</evidence>
<feature type="region of interest" description="Disordered" evidence="1">
    <location>
        <begin position="1"/>
        <end position="69"/>
    </location>
</feature>